<evidence type="ECO:0000313" key="1">
    <source>
        <dbReference type="EMBL" id="BDS15100.1"/>
    </source>
</evidence>
<proteinExistence type="predicted"/>
<protein>
    <submittedName>
        <fullName evidence="1">Uncharacterized protein</fullName>
    </submittedName>
</protein>
<name>A0A916DWV2_9BACT</name>
<dbReference type="KEGG" id="aup:AsAng_0058840"/>
<accession>A0A916DWV2</accession>
<keyword evidence="2" id="KW-1185">Reference proteome</keyword>
<dbReference type="EMBL" id="AP026867">
    <property type="protein sequence ID" value="BDS15100.1"/>
    <property type="molecule type" value="Genomic_DNA"/>
</dbReference>
<gene>
    <name evidence="1" type="ORF">AsAng_0058840</name>
</gene>
<dbReference type="AlphaFoldDB" id="A0A916DWV2"/>
<dbReference type="Proteomes" id="UP001060919">
    <property type="component" value="Chromosome"/>
</dbReference>
<dbReference type="RefSeq" id="WP_264790283.1">
    <property type="nucleotide sequence ID" value="NZ_AP026867.1"/>
</dbReference>
<organism evidence="1 2">
    <name type="scientific">Aureispira anguillae</name>
    <dbReference type="NCBI Taxonomy" id="2864201"/>
    <lineage>
        <taxon>Bacteria</taxon>
        <taxon>Pseudomonadati</taxon>
        <taxon>Bacteroidota</taxon>
        <taxon>Saprospiria</taxon>
        <taxon>Saprospirales</taxon>
        <taxon>Saprospiraceae</taxon>
        <taxon>Aureispira</taxon>
    </lineage>
</organism>
<dbReference type="PROSITE" id="PS51257">
    <property type="entry name" value="PROKAR_LIPOPROTEIN"/>
    <property type="match status" value="1"/>
</dbReference>
<evidence type="ECO:0000313" key="2">
    <source>
        <dbReference type="Proteomes" id="UP001060919"/>
    </source>
</evidence>
<sequence>MTKNLKYSLLILLLANFLLVISCSKEKEKSPLLEEMSTEIILNSTSNRAMTEGTKEKEGIIAFSVLYEGDLDEMIMSQSSDLNKMIELYEFNLEEPFVVDEIIKGIVLRTIQPLADPIAIAKDLSNIDGVMMVEVKNLPLNDV</sequence>
<reference evidence="1" key="1">
    <citation type="submission" date="2022-09" db="EMBL/GenBank/DDBJ databases">
        <title>Aureispira anguillicida sp. nov., isolated from Leptocephalus of Japanese eel Anguilla japonica.</title>
        <authorList>
            <person name="Yuasa K."/>
            <person name="Mekata T."/>
            <person name="Ikunari K."/>
        </authorList>
    </citation>
    <scope>NUCLEOTIDE SEQUENCE</scope>
    <source>
        <strain evidence="1">EL160426</strain>
    </source>
</reference>